<evidence type="ECO:0000256" key="2">
    <source>
        <dbReference type="RuleBase" id="RU000461"/>
    </source>
</evidence>
<dbReference type="PRINTS" id="PR00385">
    <property type="entry name" value="P450"/>
</dbReference>
<dbReference type="InterPro" id="IPR017972">
    <property type="entry name" value="Cyt_P450_CS"/>
</dbReference>
<dbReference type="InterPro" id="IPR002397">
    <property type="entry name" value="Cyt_P450_B"/>
</dbReference>
<dbReference type="PANTHER" id="PTHR46696">
    <property type="entry name" value="P450, PUTATIVE (EUROFUNG)-RELATED"/>
    <property type="match status" value="1"/>
</dbReference>
<dbReference type="Gene3D" id="1.10.630.10">
    <property type="entry name" value="Cytochrome P450"/>
    <property type="match status" value="1"/>
</dbReference>
<dbReference type="InterPro" id="IPR001128">
    <property type="entry name" value="Cyt_P450"/>
</dbReference>
<keyword evidence="2" id="KW-0560">Oxidoreductase</keyword>
<keyword evidence="2" id="KW-0479">Metal-binding</keyword>
<dbReference type="PRINTS" id="PR00359">
    <property type="entry name" value="BP450"/>
</dbReference>
<comment type="similarity">
    <text evidence="1 2">Belongs to the cytochrome P450 family.</text>
</comment>
<reference evidence="4" key="1">
    <citation type="journal article" date="2019" name="Int. J. Syst. Evol. Microbiol.">
        <title>The Global Catalogue of Microorganisms (GCM) 10K type strain sequencing project: providing services to taxonomists for standard genome sequencing and annotation.</title>
        <authorList>
            <consortium name="The Broad Institute Genomics Platform"/>
            <consortium name="The Broad Institute Genome Sequencing Center for Infectious Disease"/>
            <person name="Wu L."/>
            <person name="Ma J."/>
        </authorList>
    </citation>
    <scope>NUCLEOTIDE SEQUENCE [LARGE SCALE GENOMIC DNA]</scope>
    <source>
        <strain evidence="4">SYNS20</strain>
    </source>
</reference>
<evidence type="ECO:0000313" key="3">
    <source>
        <dbReference type="EMBL" id="MFC7310312.1"/>
    </source>
</evidence>
<keyword evidence="2" id="KW-0349">Heme</keyword>
<accession>A0ABW2JXV5</accession>
<proteinExistence type="inferred from homology"/>
<dbReference type="Proteomes" id="UP001596523">
    <property type="component" value="Unassembled WGS sequence"/>
</dbReference>
<dbReference type="Pfam" id="PF00067">
    <property type="entry name" value="p450"/>
    <property type="match status" value="1"/>
</dbReference>
<dbReference type="SUPFAM" id="SSF48264">
    <property type="entry name" value="Cytochrome P450"/>
    <property type="match status" value="1"/>
</dbReference>
<dbReference type="PROSITE" id="PS00086">
    <property type="entry name" value="CYTOCHROME_P450"/>
    <property type="match status" value="1"/>
</dbReference>
<gene>
    <name evidence="3" type="ORF">ACFQVC_39635</name>
</gene>
<sequence length="405" mass="44117">MSAAIDSALVSTDVPYLDVVDPAFRFENPEVAEAQERHWYANTPLGRLVLRHAEANDLVRDSRLTHDGPGFMKQNGVTEGPVYDWFVGALVNQDGSHHRRLKSLVNKAFTPRMVNNLRPVIRETADRLADELAAAGDCDFYADFADRLPLTVMTELLGVPAKDFPTFGTWSSDIGLVFSLAAGGDIPARVEAAVTGLYGYVDELMAEKAANPGDDLISALVAVRNTEGDVTPDELRNLVVTMVFAAHDTTRLQLANAMATFVEYPDQWRALAERPDLAVQAVEEVMRWRPSSNAVFRNAVEEFEFRGETFPAGTMFLIGVQATQRDPRAYPGGETFDITVPRQAGVLQFGGGPHYCLGAPLARMELAEALPALAAKLPPPALAGEVTWRPAVGITGPNELPLRFG</sequence>
<name>A0ABW2JXV5_9ACTN</name>
<evidence type="ECO:0000313" key="4">
    <source>
        <dbReference type="Proteomes" id="UP001596523"/>
    </source>
</evidence>
<evidence type="ECO:0000256" key="1">
    <source>
        <dbReference type="ARBA" id="ARBA00010617"/>
    </source>
</evidence>
<comment type="caution">
    <text evidence="3">The sequence shown here is derived from an EMBL/GenBank/DDBJ whole genome shotgun (WGS) entry which is preliminary data.</text>
</comment>
<keyword evidence="2" id="KW-0503">Monooxygenase</keyword>
<organism evidence="3 4">
    <name type="scientific">Streptomyces monticola</name>
    <dbReference type="NCBI Taxonomy" id="2666263"/>
    <lineage>
        <taxon>Bacteria</taxon>
        <taxon>Bacillati</taxon>
        <taxon>Actinomycetota</taxon>
        <taxon>Actinomycetes</taxon>
        <taxon>Kitasatosporales</taxon>
        <taxon>Streptomycetaceae</taxon>
        <taxon>Streptomyces</taxon>
    </lineage>
</organism>
<keyword evidence="2" id="KW-0408">Iron</keyword>
<dbReference type="EMBL" id="JBHTCF010000031">
    <property type="protein sequence ID" value="MFC7310312.1"/>
    <property type="molecule type" value="Genomic_DNA"/>
</dbReference>
<protein>
    <submittedName>
        <fullName evidence="3">Cytochrome P450</fullName>
    </submittedName>
</protein>
<dbReference type="InterPro" id="IPR036396">
    <property type="entry name" value="Cyt_P450_sf"/>
</dbReference>
<dbReference type="RefSeq" id="WP_381840593.1">
    <property type="nucleotide sequence ID" value="NZ_JBHTCF010000031.1"/>
</dbReference>
<dbReference type="PANTHER" id="PTHR46696:SF1">
    <property type="entry name" value="CYTOCHROME P450 YJIB-RELATED"/>
    <property type="match status" value="1"/>
</dbReference>
<keyword evidence="4" id="KW-1185">Reference proteome</keyword>